<feature type="compositionally biased region" description="Basic and acidic residues" evidence="1">
    <location>
        <begin position="432"/>
        <end position="443"/>
    </location>
</feature>
<name>A0A9Q0N4H6_9DIPT</name>
<feature type="region of interest" description="Disordered" evidence="1">
    <location>
        <begin position="396"/>
        <end position="454"/>
    </location>
</feature>
<evidence type="ECO:0000259" key="2">
    <source>
        <dbReference type="PROSITE" id="PS50003"/>
    </source>
</evidence>
<dbReference type="OrthoDB" id="67516at2759"/>
<feature type="region of interest" description="Disordered" evidence="1">
    <location>
        <begin position="320"/>
        <end position="383"/>
    </location>
</feature>
<dbReference type="SUPFAM" id="SSF50729">
    <property type="entry name" value="PH domain-like"/>
    <property type="match status" value="1"/>
</dbReference>
<evidence type="ECO:0000313" key="4">
    <source>
        <dbReference type="Proteomes" id="UP001151699"/>
    </source>
</evidence>
<evidence type="ECO:0000256" key="1">
    <source>
        <dbReference type="SAM" id="MobiDB-lite"/>
    </source>
</evidence>
<evidence type="ECO:0000313" key="3">
    <source>
        <dbReference type="EMBL" id="KAJ6643413.1"/>
    </source>
</evidence>
<gene>
    <name evidence="3" type="primary">dos</name>
    <name evidence="3" type="ORF">Bhyg_08374</name>
</gene>
<keyword evidence="4" id="KW-1185">Reference proteome</keyword>
<protein>
    <submittedName>
        <fullName evidence="3">Protein daughter of sevenless</fullName>
    </submittedName>
</protein>
<feature type="compositionally biased region" description="Polar residues" evidence="1">
    <location>
        <begin position="478"/>
        <end position="504"/>
    </location>
</feature>
<dbReference type="EMBL" id="WJQU01000002">
    <property type="protein sequence ID" value="KAJ6643413.1"/>
    <property type="molecule type" value="Genomic_DNA"/>
</dbReference>
<dbReference type="PROSITE" id="PS50003">
    <property type="entry name" value="PH_DOMAIN"/>
    <property type="match status" value="1"/>
</dbReference>
<feature type="region of interest" description="Disordered" evidence="1">
    <location>
        <begin position="744"/>
        <end position="764"/>
    </location>
</feature>
<dbReference type="GO" id="GO:0005737">
    <property type="term" value="C:cytoplasm"/>
    <property type="evidence" value="ECO:0007669"/>
    <property type="project" value="TreeGrafter"/>
</dbReference>
<dbReference type="PANTHER" id="PTHR45960:SF2">
    <property type="entry name" value="PROTEIN DAUGHTER OF SEVENLESS"/>
    <property type="match status" value="1"/>
</dbReference>
<dbReference type="InterPro" id="IPR011993">
    <property type="entry name" value="PH-like_dom_sf"/>
</dbReference>
<dbReference type="PANTHER" id="PTHR45960">
    <property type="entry name" value="GRB2-ASSOCIATED-BINDING PROTEIN"/>
    <property type="match status" value="1"/>
</dbReference>
<feature type="compositionally biased region" description="Basic and acidic residues" evidence="1">
    <location>
        <begin position="749"/>
        <end position="764"/>
    </location>
</feature>
<feature type="region of interest" description="Disordered" evidence="1">
    <location>
        <begin position="704"/>
        <end position="728"/>
    </location>
</feature>
<feature type="region of interest" description="Disordered" evidence="1">
    <location>
        <begin position="578"/>
        <end position="625"/>
    </location>
</feature>
<dbReference type="GO" id="GO:0035591">
    <property type="term" value="F:signaling adaptor activity"/>
    <property type="evidence" value="ECO:0007669"/>
    <property type="project" value="TreeGrafter"/>
</dbReference>
<feature type="domain" description="PH" evidence="2">
    <location>
        <begin position="1"/>
        <end position="98"/>
    </location>
</feature>
<dbReference type="Proteomes" id="UP001151699">
    <property type="component" value="Chromosome B"/>
</dbReference>
<dbReference type="Pfam" id="PF00169">
    <property type="entry name" value="PH"/>
    <property type="match status" value="1"/>
</dbReference>
<feature type="region of interest" description="Disordered" evidence="1">
    <location>
        <begin position="140"/>
        <end position="163"/>
    </location>
</feature>
<dbReference type="AlphaFoldDB" id="A0A9Q0N4H6"/>
<feature type="compositionally biased region" description="Basic residues" evidence="1">
    <location>
        <begin position="410"/>
        <end position="422"/>
    </location>
</feature>
<dbReference type="SMART" id="SM00233">
    <property type="entry name" value="PH"/>
    <property type="match status" value="1"/>
</dbReference>
<proteinExistence type="predicted"/>
<sequence>MFIKSCCRWRRRWFILRQGEIPGQFHLEYYTDRNCRKLKGMIDLDQCEQVDSGLRLEHRKQKFQNMFDVKTPRRTYYLAADSEADMNDWVACICQVCNLQDLSNKGTNSDTNRQYYNVGSEAQQNKPTDQRALILSQPSLSNSANQNDQPTSSANKTDTLSKSNSMYSNRETMLCDAQLSKLSATSSNQSNDSVNYYNFAAIENEITRIQAVERSQSVRIPNEQPNGIISHTRAQSLVEIKPSSGTIRKIPENLKLSENFILDNSEPSPALSTSSGPYIPISECFSGSPGMFDNPLTPLNSLDPKFYDTPRSHINIGLNLINDQPYSPKRNNCPPSQPRPRSERSSPTDSESVFTDDEDWTHQSPQRPLDRSLRPSDSSVENDSIVITYAQRFSKLPTDEKTSENGHGLEKRRKSVPSRPPKRISGLQLEGVEERNKEIHSSDTENASPAIGPKDISCCVEDSYDIPRSHQMPYYNLNESNSNSPTSVDRNSITSSTPNLSSDVGTMKLPKRSHFYSNAAPSKVDGNFFRYDFVEQVRAFLKSVETQRGVTRENWFQENAPVVDRGLKPKALEIKSKDCKEQPDILQSTKRISTSSFHLESRPPPPCDRKLKPGTPKYDTNSLRRKGYPMTENALYSNQSEALSKTLPRNYNNSSASSTLTLTRPMASQQQPPAAKPVGHLEYFDLDHSNAPPICNINNSKLNSTSSSNLSIPHRTNPPFAKAPQPDSSGIVYKSVDFVKTQAIALTRQDTEKNRNEKKTSNKD</sequence>
<feature type="compositionally biased region" description="Polar residues" evidence="1">
    <location>
        <begin position="585"/>
        <end position="598"/>
    </location>
</feature>
<comment type="caution">
    <text evidence="3">The sequence shown here is derived from an EMBL/GenBank/DDBJ whole genome shotgun (WGS) entry which is preliminary data.</text>
</comment>
<dbReference type="InterPro" id="IPR001849">
    <property type="entry name" value="PH_domain"/>
</dbReference>
<dbReference type="InterPro" id="IPR046355">
    <property type="entry name" value="Gab1-4-like"/>
</dbReference>
<feature type="region of interest" description="Disordered" evidence="1">
    <location>
        <begin position="478"/>
        <end position="505"/>
    </location>
</feature>
<dbReference type="Gene3D" id="2.30.29.30">
    <property type="entry name" value="Pleckstrin-homology domain (PH domain)/Phosphotyrosine-binding domain (PTB)"/>
    <property type="match status" value="1"/>
</dbReference>
<feature type="compositionally biased region" description="Basic and acidic residues" evidence="1">
    <location>
        <begin position="397"/>
        <end position="409"/>
    </location>
</feature>
<dbReference type="GO" id="GO:0007165">
    <property type="term" value="P:signal transduction"/>
    <property type="evidence" value="ECO:0007669"/>
    <property type="project" value="TreeGrafter"/>
</dbReference>
<reference evidence="3" key="1">
    <citation type="submission" date="2022-07" db="EMBL/GenBank/DDBJ databases">
        <authorList>
            <person name="Trinca V."/>
            <person name="Uliana J.V.C."/>
            <person name="Torres T.T."/>
            <person name="Ward R.J."/>
            <person name="Monesi N."/>
        </authorList>
    </citation>
    <scope>NUCLEOTIDE SEQUENCE</scope>
    <source>
        <strain evidence="3">HSMRA1968</strain>
        <tissue evidence="3">Whole embryos</tissue>
    </source>
</reference>
<organism evidence="3 4">
    <name type="scientific">Pseudolycoriella hygida</name>
    <dbReference type="NCBI Taxonomy" id="35572"/>
    <lineage>
        <taxon>Eukaryota</taxon>
        <taxon>Metazoa</taxon>
        <taxon>Ecdysozoa</taxon>
        <taxon>Arthropoda</taxon>
        <taxon>Hexapoda</taxon>
        <taxon>Insecta</taxon>
        <taxon>Pterygota</taxon>
        <taxon>Neoptera</taxon>
        <taxon>Endopterygota</taxon>
        <taxon>Diptera</taxon>
        <taxon>Nematocera</taxon>
        <taxon>Sciaroidea</taxon>
        <taxon>Sciaridae</taxon>
        <taxon>Pseudolycoriella</taxon>
    </lineage>
</organism>
<accession>A0A9Q0N4H6</accession>